<dbReference type="PANTHER" id="PTHR33164">
    <property type="entry name" value="TRANSCRIPTIONAL REGULATOR, MARR FAMILY"/>
    <property type="match status" value="1"/>
</dbReference>
<name>A0A511DDF5_9PSEU</name>
<reference evidence="2 3" key="1">
    <citation type="submission" date="2019-07" db="EMBL/GenBank/DDBJ databases">
        <title>Whole genome shotgun sequence of Pseudonocardia asaccharolytica NBRC 16224.</title>
        <authorList>
            <person name="Hosoyama A."/>
            <person name="Uohara A."/>
            <person name="Ohji S."/>
            <person name="Ichikawa N."/>
        </authorList>
    </citation>
    <scope>NUCLEOTIDE SEQUENCE [LARGE SCALE GENOMIC DNA]</scope>
    <source>
        <strain evidence="2 3">NBRC 16224</strain>
    </source>
</reference>
<evidence type="ECO:0000259" key="1">
    <source>
        <dbReference type="PROSITE" id="PS50995"/>
    </source>
</evidence>
<dbReference type="AlphaFoldDB" id="A0A511DDF5"/>
<dbReference type="RefSeq" id="WP_028932061.1">
    <property type="nucleotide sequence ID" value="NZ_AUII01000063.1"/>
</dbReference>
<dbReference type="Gene3D" id="1.10.10.10">
    <property type="entry name" value="Winged helix-like DNA-binding domain superfamily/Winged helix DNA-binding domain"/>
    <property type="match status" value="1"/>
</dbReference>
<dbReference type="SMART" id="SM00347">
    <property type="entry name" value="HTH_MARR"/>
    <property type="match status" value="1"/>
</dbReference>
<protein>
    <submittedName>
        <fullName evidence="2">Transcriptional regulator</fullName>
    </submittedName>
</protein>
<dbReference type="SUPFAM" id="SSF46785">
    <property type="entry name" value="Winged helix' DNA-binding domain"/>
    <property type="match status" value="1"/>
</dbReference>
<sequence length="148" mass="16155">MPPPASRPIGLTLARTARAVSRAFDARLAEAGGSLPVWLILLSLRTQALGNQRELANAVGIQGATLTHHLNAMERNGLVTRRRDPANRRVHLVELTPAGKELFGRLRETAIAHDRRLRRGLTSAEVASLEQLLDRLHVNVADDDPAVT</sequence>
<dbReference type="Pfam" id="PF01047">
    <property type="entry name" value="MarR"/>
    <property type="match status" value="1"/>
</dbReference>
<dbReference type="InterPro" id="IPR036388">
    <property type="entry name" value="WH-like_DNA-bd_sf"/>
</dbReference>
<dbReference type="InterPro" id="IPR039422">
    <property type="entry name" value="MarR/SlyA-like"/>
</dbReference>
<comment type="caution">
    <text evidence="2">The sequence shown here is derived from an EMBL/GenBank/DDBJ whole genome shotgun (WGS) entry which is preliminary data.</text>
</comment>
<feature type="domain" description="HTH marR-type" evidence="1">
    <location>
        <begin position="6"/>
        <end position="138"/>
    </location>
</feature>
<dbReference type="CDD" id="cd00090">
    <property type="entry name" value="HTH_ARSR"/>
    <property type="match status" value="1"/>
</dbReference>
<dbReference type="InterPro" id="IPR011991">
    <property type="entry name" value="ArsR-like_HTH"/>
</dbReference>
<dbReference type="GO" id="GO:0003700">
    <property type="term" value="F:DNA-binding transcription factor activity"/>
    <property type="evidence" value="ECO:0007669"/>
    <property type="project" value="InterPro"/>
</dbReference>
<dbReference type="PRINTS" id="PR00598">
    <property type="entry name" value="HTHMARR"/>
</dbReference>
<dbReference type="GO" id="GO:0006950">
    <property type="term" value="P:response to stress"/>
    <property type="evidence" value="ECO:0007669"/>
    <property type="project" value="TreeGrafter"/>
</dbReference>
<evidence type="ECO:0000313" key="3">
    <source>
        <dbReference type="Proteomes" id="UP000321328"/>
    </source>
</evidence>
<keyword evidence="3" id="KW-1185">Reference proteome</keyword>
<proteinExistence type="predicted"/>
<dbReference type="STRING" id="1123024.GCA_000423625_05009"/>
<dbReference type="Proteomes" id="UP000321328">
    <property type="component" value="Unassembled WGS sequence"/>
</dbReference>
<gene>
    <name evidence="2" type="primary">slyA</name>
    <name evidence="2" type="ORF">PA7_48450</name>
</gene>
<organism evidence="2 3">
    <name type="scientific">Pseudonocardia asaccharolytica DSM 44247 = NBRC 16224</name>
    <dbReference type="NCBI Taxonomy" id="1123024"/>
    <lineage>
        <taxon>Bacteria</taxon>
        <taxon>Bacillati</taxon>
        <taxon>Actinomycetota</taxon>
        <taxon>Actinomycetes</taxon>
        <taxon>Pseudonocardiales</taxon>
        <taxon>Pseudonocardiaceae</taxon>
        <taxon>Pseudonocardia</taxon>
    </lineage>
</organism>
<dbReference type="EMBL" id="BJVI01000137">
    <property type="protein sequence ID" value="GEL21008.1"/>
    <property type="molecule type" value="Genomic_DNA"/>
</dbReference>
<dbReference type="PROSITE" id="PS50995">
    <property type="entry name" value="HTH_MARR_2"/>
    <property type="match status" value="1"/>
</dbReference>
<evidence type="ECO:0000313" key="2">
    <source>
        <dbReference type="EMBL" id="GEL21008.1"/>
    </source>
</evidence>
<accession>A0A511DDF5</accession>
<dbReference type="OrthoDB" id="4462574at2"/>
<dbReference type="InterPro" id="IPR000835">
    <property type="entry name" value="HTH_MarR-typ"/>
</dbReference>
<dbReference type="PANTHER" id="PTHR33164:SF13">
    <property type="entry name" value="4-HYDROXYPHENYLACETATE CATABOLISM PROTEIN"/>
    <property type="match status" value="1"/>
</dbReference>
<dbReference type="InterPro" id="IPR036390">
    <property type="entry name" value="WH_DNA-bd_sf"/>
</dbReference>